<sequence length="125" mass="13582">MSNPNLPTGIENIPPRSSTPSQSLETVKSRTRKGKKNETSMSTNKEGSGDHEGEESRNQGGTGDMLNERLNNEELSNSTKNVGHLSTNDEGLGGNAQEEDAREGNENHGAITGLEWPEDRCRSYP</sequence>
<reference evidence="3" key="1">
    <citation type="journal article" date="2011" name="Proc. Natl. Acad. Sci. U.S.A.">
        <title>Obligate biotrophy features unraveled by the genomic analysis of rust fungi.</title>
        <authorList>
            <person name="Duplessis S."/>
            <person name="Cuomo C.A."/>
            <person name="Lin Y.-C."/>
            <person name="Aerts A."/>
            <person name="Tisserant E."/>
            <person name="Veneault-Fourrey C."/>
            <person name="Joly D.L."/>
            <person name="Hacquard S."/>
            <person name="Amselem J."/>
            <person name="Cantarel B.L."/>
            <person name="Chiu R."/>
            <person name="Coutinho P.M."/>
            <person name="Feau N."/>
            <person name="Field M."/>
            <person name="Frey P."/>
            <person name="Gelhaye E."/>
            <person name="Goldberg J."/>
            <person name="Grabherr M.G."/>
            <person name="Kodira C.D."/>
            <person name="Kohler A."/>
            <person name="Kuees U."/>
            <person name="Lindquist E.A."/>
            <person name="Lucas S.M."/>
            <person name="Mago R."/>
            <person name="Mauceli E."/>
            <person name="Morin E."/>
            <person name="Murat C."/>
            <person name="Pangilinan J.L."/>
            <person name="Park R."/>
            <person name="Pearson M."/>
            <person name="Quesneville H."/>
            <person name="Rouhier N."/>
            <person name="Sakthikumar S."/>
            <person name="Salamov A.A."/>
            <person name="Schmutz J."/>
            <person name="Selles B."/>
            <person name="Shapiro H."/>
            <person name="Tanguay P."/>
            <person name="Tuskan G.A."/>
            <person name="Henrissat B."/>
            <person name="Van de Peer Y."/>
            <person name="Rouze P."/>
            <person name="Ellis J.G."/>
            <person name="Dodds P.N."/>
            <person name="Schein J.E."/>
            <person name="Zhong S."/>
            <person name="Hamelin R.C."/>
            <person name="Grigoriev I.V."/>
            <person name="Szabo L.J."/>
            <person name="Martin F."/>
        </authorList>
    </citation>
    <scope>NUCLEOTIDE SEQUENCE [LARGE SCALE GENOMIC DNA]</scope>
    <source>
        <strain evidence="3">98AG31 / pathotype 3-4-7</strain>
    </source>
</reference>
<evidence type="ECO:0000313" key="2">
    <source>
        <dbReference type="EMBL" id="EGF97019.1"/>
    </source>
</evidence>
<gene>
    <name evidence="2" type="ORF">MELLADRAFT_114656</name>
</gene>
<dbReference type="AlphaFoldDB" id="F4SEA7"/>
<keyword evidence="3" id="KW-1185">Reference proteome</keyword>
<dbReference type="HOGENOM" id="CLU_2146409_0_0_1"/>
<dbReference type="GeneID" id="18925423"/>
<proteinExistence type="predicted"/>
<feature type="compositionally biased region" description="Polar residues" evidence="1">
    <location>
        <begin position="76"/>
        <end position="89"/>
    </location>
</feature>
<evidence type="ECO:0000256" key="1">
    <source>
        <dbReference type="SAM" id="MobiDB-lite"/>
    </source>
</evidence>
<organism evidence="3">
    <name type="scientific">Melampsora larici-populina (strain 98AG31 / pathotype 3-4-7)</name>
    <name type="common">Poplar leaf rust fungus</name>
    <dbReference type="NCBI Taxonomy" id="747676"/>
    <lineage>
        <taxon>Eukaryota</taxon>
        <taxon>Fungi</taxon>
        <taxon>Dikarya</taxon>
        <taxon>Basidiomycota</taxon>
        <taxon>Pucciniomycotina</taxon>
        <taxon>Pucciniomycetes</taxon>
        <taxon>Pucciniales</taxon>
        <taxon>Melampsoraceae</taxon>
        <taxon>Melampsora</taxon>
    </lineage>
</organism>
<feature type="compositionally biased region" description="Basic and acidic residues" evidence="1">
    <location>
        <begin position="47"/>
        <end position="57"/>
    </location>
</feature>
<feature type="region of interest" description="Disordered" evidence="1">
    <location>
        <begin position="1"/>
        <end position="125"/>
    </location>
</feature>
<protein>
    <submittedName>
        <fullName evidence="2">Uncharacterized protein</fullName>
    </submittedName>
</protein>
<dbReference type="Proteomes" id="UP000001072">
    <property type="component" value="Unassembled WGS sequence"/>
</dbReference>
<dbReference type="EMBL" id="GL883388">
    <property type="protein sequence ID" value="EGF97019.1"/>
    <property type="molecule type" value="Genomic_DNA"/>
</dbReference>
<dbReference type="RefSeq" id="XP_007419710.1">
    <property type="nucleotide sequence ID" value="XM_007419648.1"/>
</dbReference>
<name>F4SEA7_MELLP</name>
<evidence type="ECO:0000313" key="3">
    <source>
        <dbReference type="Proteomes" id="UP000001072"/>
    </source>
</evidence>
<feature type="compositionally biased region" description="Polar residues" evidence="1">
    <location>
        <begin position="15"/>
        <end position="26"/>
    </location>
</feature>
<accession>F4SEA7</accession>
<dbReference type="KEGG" id="mlr:MELLADRAFT_114656"/>
<dbReference type="VEuPathDB" id="FungiDB:MELLADRAFT_114656"/>
<dbReference type="OrthoDB" id="10619017at2759"/>
<dbReference type="InParanoid" id="F4SEA7"/>